<dbReference type="STRING" id="85336.A7979_07315"/>
<reference evidence="2 3" key="1">
    <citation type="submission" date="2019-03" db="EMBL/GenBank/DDBJ databases">
        <title>Diversity of the mouse oral microbiome.</title>
        <authorList>
            <person name="Joseph S."/>
            <person name="Aduse-Opoku J."/>
            <person name="Curtis M."/>
            <person name="Wade W."/>
            <person name="Hashim A."/>
        </authorList>
    </citation>
    <scope>NUCLEOTIDE SEQUENCE [LARGE SCALE GENOMIC DNA]</scope>
    <source>
        <strain evidence="3">irhom_31</strain>
    </source>
</reference>
<evidence type="ECO:0000313" key="3">
    <source>
        <dbReference type="Proteomes" id="UP000297951"/>
    </source>
</evidence>
<comment type="caution">
    <text evidence="2">The sequence shown here is derived from an EMBL/GenBank/DDBJ whole genome shotgun (WGS) entry which is preliminary data.</text>
</comment>
<keyword evidence="1" id="KW-0472">Membrane</keyword>
<dbReference type="Pfam" id="PF04341">
    <property type="entry name" value="DUF485"/>
    <property type="match status" value="1"/>
</dbReference>
<dbReference type="InterPro" id="IPR007436">
    <property type="entry name" value="DUF485"/>
</dbReference>
<name>A0A4Y9F316_9MICC</name>
<dbReference type="OrthoDB" id="3543412at2"/>
<organism evidence="2 3">
    <name type="scientific">Rothia nasimurium</name>
    <dbReference type="NCBI Taxonomy" id="85336"/>
    <lineage>
        <taxon>Bacteria</taxon>
        <taxon>Bacillati</taxon>
        <taxon>Actinomycetota</taxon>
        <taxon>Actinomycetes</taxon>
        <taxon>Micrococcales</taxon>
        <taxon>Micrococcaceae</taxon>
        <taxon>Rothia</taxon>
    </lineage>
</organism>
<dbReference type="Proteomes" id="UP000297951">
    <property type="component" value="Unassembled WGS sequence"/>
</dbReference>
<dbReference type="PANTHER" id="PTHR38441">
    <property type="entry name" value="INTEGRAL MEMBRANE PROTEIN-RELATED"/>
    <property type="match status" value="1"/>
</dbReference>
<sequence>MARTSPESHQPLIDAEHVDFKAAQNSGEFKELRATHRSFVFPMTVAFLAWYLLYVILAVYAPGFMATKVLGNVNIGIIFGLLQFVTTFTITGWYVAFANRKLDPRAASLRSDIESGNYAHKAH</sequence>
<dbReference type="EMBL" id="SPQC01000021">
    <property type="protein sequence ID" value="TFU22174.1"/>
    <property type="molecule type" value="Genomic_DNA"/>
</dbReference>
<keyword evidence="1" id="KW-1133">Transmembrane helix</keyword>
<accession>A0A4Y9F316</accession>
<gene>
    <name evidence="2" type="ORF">E4U03_07015</name>
</gene>
<dbReference type="RefSeq" id="WP_135012798.1">
    <property type="nucleotide sequence ID" value="NZ_JADGLK010000021.1"/>
</dbReference>
<keyword evidence="1" id="KW-0812">Transmembrane</keyword>
<dbReference type="AlphaFoldDB" id="A0A4Y9F316"/>
<evidence type="ECO:0000256" key="1">
    <source>
        <dbReference type="SAM" id="Phobius"/>
    </source>
</evidence>
<protein>
    <submittedName>
        <fullName evidence="2">DUF485 domain-containing protein</fullName>
    </submittedName>
</protein>
<evidence type="ECO:0000313" key="2">
    <source>
        <dbReference type="EMBL" id="TFU22174.1"/>
    </source>
</evidence>
<feature type="transmembrane region" description="Helical" evidence="1">
    <location>
        <begin position="39"/>
        <end position="61"/>
    </location>
</feature>
<proteinExistence type="predicted"/>
<dbReference type="PANTHER" id="PTHR38441:SF1">
    <property type="entry name" value="MEMBRANE PROTEIN"/>
    <property type="match status" value="1"/>
</dbReference>
<feature type="transmembrane region" description="Helical" evidence="1">
    <location>
        <begin position="73"/>
        <end position="96"/>
    </location>
</feature>